<gene>
    <name evidence="2" type="ORF">HNR51_004170</name>
</gene>
<name>A0AA40VC88_9HYPH</name>
<feature type="transmembrane region" description="Helical" evidence="1">
    <location>
        <begin position="35"/>
        <end position="61"/>
    </location>
</feature>
<keyword evidence="3" id="KW-1185">Reference proteome</keyword>
<organism evidence="2 3">
    <name type="scientific">Methylorubrum thiocyanatum</name>
    <dbReference type="NCBI Taxonomy" id="47958"/>
    <lineage>
        <taxon>Bacteria</taxon>
        <taxon>Pseudomonadati</taxon>
        <taxon>Pseudomonadota</taxon>
        <taxon>Alphaproteobacteria</taxon>
        <taxon>Hyphomicrobiales</taxon>
        <taxon>Methylobacteriaceae</taxon>
        <taxon>Methylorubrum</taxon>
    </lineage>
</organism>
<dbReference type="EMBL" id="JACJIB010000007">
    <property type="protein sequence ID" value="MBA8915074.1"/>
    <property type="molecule type" value="Genomic_DNA"/>
</dbReference>
<keyword evidence="1" id="KW-1133">Transmembrane helix</keyword>
<evidence type="ECO:0000256" key="1">
    <source>
        <dbReference type="SAM" id="Phobius"/>
    </source>
</evidence>
<reference evidence="2 3" key="1">
    <citation type="submission" date="2020-08" db="EMBL/GenBank/DDBJ databases">
        <title>Genomic Encyclopedia of Type Strains, Phase IV (KMG-IV): sequencing the most valuable type-strain genomes for metagenomic binning, comparative biology and taxonomic classification.</title>
        <authorList>
            <person name="Goeker M."/>
        </authorList>
    </citation>
    <scope>NUCLEOTIDE SEQUENCE [LARGE SCALE GENOMIC DNA]</scope>
    <source>
        <strain evidence="2 3">DSM 11490</strain>
    </source>
</reference>
<accession>A0AA40VC88</accession>
<dbReference type="Proteomes" id="UP000543554">
    <property type="component" value="Unassembled WGS sequence"/>
</dbReference>
<evidence type="ECO:0000313" key="2">
    <source>
        <dbReference type="EMBL" id="MBA8915074.1"/>
    </source>
</evidence>
<evidence type="ECO:0000313" key="3">
    <source>
        <dbReference type="Proteomes" id="UP000543554"/>
    </source>
</evidence>
<keyword evidence="1" id="KW-0472">Membrane</keyword>
<protein>
    <submittedName>
        <fullName evidence="2">Lipopolysaccharide export LptBFGC system permease protein LptF</fullName>
    </submittedName>
</protein>
<sequence length="79" mass="7916">MRAFLQTTAGTVGASMVTAAALTLIAAVVAEYGGVLLWAGAVMAAVGLAWWAVFFLVLVVGHAAGVLEADRPEAACGDP</sequence>
<dbReference type="RefSeq" id="WP_182556151.1">
    <property type="nucleotide sequence ID" value="NZ_BPRF01000004.1"/>
</dbReference>
<dbReference type="AlphaFoldDB" id="A0AA40VC88"/>
<keyword evidence="1" id="KW-0812">Transmembrane</keyword>
<comment type="caution">
    <text evidence="2">The sequence shown here is derived from an EMBL/GenBank/DDBJ whole genome shotgun (WGS) entry which is preliminary data.</text>
</comment>
<proteinExistence type="predicted"/>